<dbReference type="OrthoDB" id="2874071at2759"/>
<evidence type="ECO:0000313" key="4">
    <source>
        <dbReference type="Proteomes" id="UP001147746"/>
    </source>
</evidence>
<gene>
    <name evidence="3" type="ORF">N7476_002603</name>
</gene>
<keyword evidence="2" id="KW-0546">Nucleotide metabolism</keyword>
<dbReference type="Gene3D" id="2.70.40.10">
    <property type="match status" value="1"/>
</dbReference>
<comment type="caution">
    <text evidence="3">The sequence shown here is derived from an EMBL/GenBank/DDBJ whole genome shotgun (WGS) entry which is preliminary data.</text>
</comment>
<dbReference type="GO" id="GO:0008829">
    <property type="term" value="F:dCTP deaminase activity"/>
    <property type="evidence" value="ECO:0007669"/>
    <property type="project" value="InterPro"/>
</dbReference>
<dbReference type="SUPFAM" id="SSF51283">
    <property type="entry name" value="dUTPase-like"/>
    <property type="match status" value="1"/>
</dbReference>
<dbReference type="GO" id="GO:0006229">
    <property type="term" value="P:dUTP biosynthetic process"/>
    <property type="evidence" value="ECO:0007669"/>
    <property type="project" value="InterPro"/>
</dbReference>
<keyword evidence="4" id="KW-1185">Reference proteome</keyword>
<dbReference type="Pfam" id="PF22769">
    <property type="entry name" value="DCD"/>
    <property type="match status" value="1"/>
</dbReference>
<reference evidence="3" key="2">
    <citation type="journal article" date="2023" name="IMA Fungus">
        <title>Comparative genomic study of the Penicillium genus elucidates a diverse pangenome and 15 lateral gene transfer events.</title>
        <authorList>
            <person name="Petersen C."/>
            <person name="Sorensen T."/>
            <person name="Nielsen M.R."/>
            <person name="Sondergaard T.E."/>
            <person name="Sorensen J.L."/>
            <person name="Fitzpatrick D.A."/>
            <person name="Frisvad J.C."/>
            <person name="Nielsen K.L."/>
        </authorList>
    </citation>
    <scope>NUCLEOTIDE SEQUENCE</scope>
    <source>
        <strain evidence="3">IBT 21472</strain>
    </source>
</reference>
<dbReference type="EMBL" id="JAPZBO010000002">
    <property type="protein sequence ID" value="KAJ5324003.1"/>
    <property type="molecule type" value="Genomic_DNA"/>
</dbReference>
<evidence type="ECO:0000313" key="3">
    <source>
        <dbReference type="EMBL" id="KAJ5324003.1"/>
    </source>
</evidence>
<dbReference type="PANTHER" id="PTHR42680:SF3">
    <property type="entry name" value="DCTP DEAMINASE"/>
    <property type="match status" value="1"/>
</dbReference>
<dbReference type="PANTHER" id="PTHR42680">
    <property type="entry name" value="DCTP DEAMINASE"/>
    <property type="match status" value="1"/>
</dbReference>
<dbReference type="Proteomes" id="UP001147746">
    <property type="component" value="Unassembled WGS sequence"/>
</dbReference>
<dbReference type="InterPro" id="IPR033704">
    <property type="entry name" value="dUTPase_trimeric"/>
</dbReference>
<dbReference type="InterPro" id="IPR011962">
    <property type="entry name" value="dCTP_deaminase"/>
</dbReference>
<name>A0A9W9U8U0_9EURO</name>
<reference evidence="3" key="1">
    <citation type="submission" date="2022-12" db="EMBL/GenBank/DDBJ databases">
        <authorList>
            <person name="Petersen C."/>
        </authorList>
    </citation>
    <scope>NUCLEOTIDE SEQUENCE</scope>
    <source>
        <strain evidence="3">IBT 21472</strain>
    </source>
</reference>
<evidence type="ECO:0000256" key="1">
    <source>
        <dbReference type="ARBA" id="ARBA00022801"/>
    </source>
</evidence>
<dbReference type="AlphaFoldDB" id="A0A9W9U8U0"/>
<sequence length="172" mass="18480">MILSGTQILSRSLVQGLLNTSLQLQPCGIDLTLRQISLWSTPATIDFSNANRKAAKTSILQFEDKITLKPGSYLIDFNETVKVPRNCMASVFPRSSLWRSGVGISAGVVDAGYQGAMGALMDVRNPLGVVLYKDAKLAQIVFEELGEMVDGYKGVYQGAGCSVGRDGDEVGM</sequence>
<protein>
    <recommendedName>
        <fullName evidence="5">dUTPase-like domain-containing protein</fullName>
    </recommendedName>
</protein>
<organism evidence="3 4">
    <name type="scientific">Penicillium atrosanguineum</name>
    <dbReference type="NCBI Taxonomy" id="1132637"/>
    <lineage>
        <taxon>Eukaryota</taxon>
        <taxon>Fungi</taxon>
        <taxon>Dikarya</taxon>
        <taxon>Ascomycota</taxon>
        <taxon>Pezizomycotina</taxon>
        <taxon>Eurotiomycetes</taxon>
        <taxon>Eurotiomycetidae</taxon>
        <taxon>Eurotiales</taxon>
        <taxon>Aspergillaceae</taxon>
        <taxon>Penicillium</taxon>
    </lineage>
</organism>
<evidence type="ECO:0000256" key="2">
    <source>
        <dbReference type="ARBA" id="ARBA00023080"/>
    </source>
</evidence>
<proteinExistence type="predicted"/>
<keyword evidence="1" id="KW-0378">Hydrolase</keyword>
<accession>A0A9W9U8U0</accession>
<dbReference type="CDD" id="cd07557">
    <property type="entry name" value="trimeric_dUTPase"/>
    <property type="match status" value="1"/>
</dbReference>
<evidence type="ECO:0008006" key="5">
    <source>
        <dbReference type="Google" id="ProtNLM"/>
    </source>
</evidence>
<dbReference type="InterPro" id="IPR036157">
    <property type="entry name" value="dUTPase-like_sf"/>
</dbReference>